<keyword evidence="2" id="KW-1185">Reference proteome</keyword>
<evidence type="ECO:0000313" key="1">
    <source>
        <dbReference type="EMBL" id="KYO41811.1"/>
    </source>
</evidence>
<reference evidence="1 2" key="1">
    <citation type="journal article" date="2012" name="Genome Biol.">
        <title>Sequencing three crocodilian genomes to illuminate the evolution of archosaurs and amniotes.</title>
        <authorList>
            <person name="St John J.A."/>
            <person name="Braun E.L."/>
            <person name="Isberg S.R."/>
            <person name="Miles L.G."/>
            <person name="Chong A.Y."/>
            <person name="Gongora J."/>
            <person name="Dalzell P."/>
            <person name="Moran C."/>
            <person name="Bed'hom B."/>
            <person name="Abzhanov A."/>
            <person name="Burgess S.C."/>
            <person name="Cooksey A.M."/>
            <person name="Castoe T.A."/>
            <person name="Crawford N.G."/>
            <person name="Densmore L.D."/>
            <person name="Drew J.C."/>
            <person name="Edwards S.V."/>
            <person name="Faircloth B.C."/>
            <person name="Fujita M.K."/>
            <person name="Greenwold M.J."/>
            <person name="Hoffmann F.G."/>
            <person name="Howard J.M."/>
            <person name="Iguchi T."/>
            <person name="Janes D.E."/>
            <person name="Khan S.Y."/>
            <person name="Kohno S."/>
            <person name="de Koning A.J."/>
            <person name="Lance S.L."/>
            <person name="McCarthy F.M."/>
            <person name="McCormack J.E."/>
            <person name="Merchant M.E."/>
            <person name="Peterson D.G."/>
            <person name="Pollock D.D."/>
            <person name="Pourmand N."/>
            <person name="Raney B.J."/>
            <person name="Roessler K.A."/>
            <person name="Sanford J.R."/>
            <person name="Sawyer R.H."/>
            <person name="Schmidt C.J."/>
            <person name="Triplett E.W."/>
            <person name="Tuberville T.D."/>
            <person name="Venegas-Anaya M."/>
            <person name="Howard J.T."/>
            <person name="Jarvis E.D."/>
            <person name="Guillette L.J.Jr."/>
            <person name="Glenn T.C."/>
            <person name="Green R.E."/>
            <person name="Ray D.A."/>
        </authorList>
    </citation>
    <scope>NUCLEOTIDE SEQUENCE [LARGE SCALE GENOMIC DNA]</scope>
    <source>
        <strain evidence="1">KSC_2009_1</strain>
    </source>
</reference>
<name>A0A151NY59_ALLMI</name>
<sequence>MNPARLPKADRFGNRLCPDVLPRIRLSRSLFPQTKTHLFETGIKHEDQVWVLFLRRYSAQASCGPGEAHLEFPALGYWPPWK</sequence>
<proteinExistence type="predicted"/>
<evidence type="ECO:0000313" key="2">
    <source>
        <dbReference type="Proteomes" id="UP000050525"/>
    </source>
</evidence>
<dbReference type="Proteomes" id="UP000050525">
    <property type="component" value="Unassembled WGS sequence"/>
</dbReference>
<organism evidence="1 2">
    <name type="scientific">Alligator mississippiensis</name>
    <name type="common">American alligator</name>
    <dbReference type="NCBI Taxonomy" id="8496"/>
    <lineage>
        <taxon>Eukaryota</taxon>
        <taxon>Metazoa</taxon>
        <taxon>Chordata</taxon>
        <taxon>Craniata</taxon>
        <taxon>Vertebrata</taxon>
        <taxon>Euteleostomi</taxon>
        <taxon>Archelosauria</taxon>
        <taxon>Archosauria</taxon>
        <taxon>Crocodylia</taxon>
        <taxon>Alligatoridae</taxon>
        <taxon>Alligatorinae</taxon>
        <taxon>Alligator</taxon>
    </lineage>
</organism>
<comment type="caution">
    <text evidence="1">The sequence shown here is derived from an EMBL/GenBank/DDBJ whole genome shotgun (WGS) entry which is preliminary data.</text>
</comment>
<accession>A0A151NY59</accession>
<dbReference type="AlphaFoldDB" id="A0A151NY59"/>
<protein>
    <submittedName>
        <fullName evidence="1">Uncharacterized protein</fullName>
    </submittedName>
</protein>
<dbReference type="EMBL" id="AKHW03001603">
    <property type="protein sequence ID" value="KYO41811.1"/>
    <property type="molecule type" value="Genomic_DNA"/>
</dbReference>
<gene>
    <name evidence="1" type="ORF">Y1Q_0004504</name>
</gene>